<reference evidence="7" key="1">
    <citation type="submission" date="2019-08" db="EMBL/GenBank/DDBJ databases">
        <title>The improved chromosome-level genome for the pearl oyster Pinctada fucata martensii using PacBio sequencing and Hi-C.</title>
        <authorList>
            <person name="Zheng Z."/>
        </authorList>
    </citation>
    <scope>NUCLEOTIDE SEQUENCE</scope>
    <source>
        <strain evidence="7">ZZ-2019</strain>
        <tissue evidence="7">Adductor muscle</tissue>
    </source>
</reference>
<name>A0AA89C342_PINIB</name>
<evidence type="ECO:0000313" key="7">
    <source>
        <dbReference type="EMBL" id="KAK3097546.1"/>
    </source>
</evidence>
<dbReference type="AlphaFoldDB" id="A0AA89C342"/>
<dbReference type="InterPro" id="IPR015797">
    <property type="entry name" value="NUDIX_hydrolase-like_dom_sf"/>
</dbReference>
<dbReference type="InterPro" id="IPR020084">
    <property type="entry name" value="NUDIX_hydrolase_CS"/>
</dbReference>
<keyword evidence="3" id="KW-0547">Nucleotide-binding</keyword>
<evidence type="ECO:0000259" key="6">
    <source>
        <dbReference type="PROSITE" id="PS51462"/>
    </source>
</evidence>
<accession>A0AA89C342</accession>
<evidence type="ECO:0000256" key="5">
    <source>
        <dbReference type="ARBA" id="ARBA00032644"/>
    </source>
</evidence>
<dbReference type="InterPro" id="IPR003565">
    <property type="entry name" value="Tetra_PHTase"/>
</dbReference>
<dbReference type="GO" id="GO:0000166">
    <property type="term" value="F:nucleotide binding"/>
    <property type="evidence" value="ECO:0007669"/>
    <property type="project" value="UniProtKB-KW"/>
</dbReference>
<organism evidence="7 8">
    <name type="scientific">Pinctada imbricata</name>
    <name type="common">Atlantic pearl-oyster</name>
    <name type="synonym">Pinctada martensii</name>
    <dbReference type="NCBI Taxonomy" id="66713"/>
    <lineage>
        <taxon>Eukaryota</taxon>
        <taxon>Metazoa</taxon>
        <taxon>Spiralia</taxon>
        <taxon>Lophotrochozoa</taxon>
        <taxon>Mollusca</taxon>
        <taxon>Bivalvia</taxon>
        <taxon>Autobranchia</taxon>
        <taxon>Pteriomorphia</taxon>
        <taxon>Pterioida</taxon>
        <taxon>Pterioidea</taxon>
        <taxon>Pteriidae</taxon>
        <taxon>Pinctada</taxon>
    </lineage>
</organism>
<dbReference type="SUPFAM" id="SSF55811">
    <property type="entry name" value="Nudix"/>
    <property type="match status" value="1"/>
</dbReference>
<gene>
    <name evidence="7" type="ORF">FSP39_010651</name>
</gene>
<dbReference type="Pfam" id="PF00293">
    <property type="entry name" value="NUDIX"/>
    <property type="match status" value="1"/>
</dbReference>
<keyword evidence="4" id="KW-0378">Hydrolase</keyword>
<dbReference type="PROSITE" id="PS51462">
    <property type="entry name" value="NUDIX"/>
    <property type="match status" value="1"/>
</dbReference>
<dbReference type="PROSITE" id="PS00893">
    <property type="entry name" value="NUDIX_BOX"/>
    <property type="match status" value="1"/>
</dbReference>
<dbReference type="PANTHER" id="PTHR21340:SF0">
    <property type="entry name" value="BIS(5'-NUCLEOSYL)-TETRAPHOSPHATASE [ASYMMETRICAL]"/>
    <property type="match status" value="1"/>
</dbReference>
<keyword evidence="8" id="KW-1185">Reference proteome</keyword>
<evidence type="ECO:0000256" key="1">
    <source>
        <dbReference type="ARBA" id="ARBA00005582"/>
    </source>
</evidence>
<dbReference type="InterPro" id="IPR000086">
    <property type="entry name" value="NUDIX_hydrolase_dom"/>
</dbReference>
<dbReference type="Gene3D" id="3.90.79.10">
    <property type="entry name" value="Nucleoside Triphosphate Pyrophosphohydrolase"/>
    <property type="match status" value="1"/>
</dbReference>
<evidence type="ECO:0000256" key="2">
    <source>
        <dbReference type="ARBA" id="ARBA00018911"/>
    </source>
</evidence>
<dbReference type="PANTHER" id="PTHR21340">
    <property type="entry name" value="DIADENOSINE 5,5-P1,P4-TETRAPHOSPHATE PYROPHOSPHOHYDROLASE MUTT"/>
    <property type="match status" value="1"/>
</dbReference>
<comment type="caution">
    <text evidence="7">The sequence shown here is derived from an EMBL/GenBank/DDBJ whole genome shotgun (WGS) entry which is preliminary data.</text>
</comment>
<sequence length="144" mass="16837">MSGKSVVAAGLIIFRRFSDEIQYLLLQTSYGEKHWTPPKGHVDPGESERETAIRETEEEAGLNPTDYTIIDSFHKTLHYEVRGKPKRVEYWLSELKDPNVKVKLSEEHINYEWLNIHDVMTYISKYKDMQEVLSEAENHIKSNL</sequence>
<dbReference type="Proteomes" id="UP001186944">
    <property type="component" value="Unassembled WGS sequence"/>
</dbReference>
<evidence type="ECO:0000256" key="4">
    <source>
        <dbReference type="ARBA" id="ARBA00022801"/>
    </source>
</evidence>
<dbReference type="EMBL" id="VSWD01000007">
    <property type="protein sequence ID" value="KAK3097546.1"/>
    <property type="molecule type" value="Genomic_DNA"/>
</dbReference>
<comment type="similarity">
    <text evidence="1">Belongs to the Nudix hydrolase family.</text>
</comment>
<evidence type="ECO:0000256" key="3">
    <source>
        <dbReference type="ARBA" id="ARBA00022741"/>
    </source>
</evidence>
<evidence type="ECO:0000313" key="8">
    <source>
        <dbReference type="Proteomes" id="UP001186944"/>
    </source>
</evidence>
<dbReference type="InterPro" id="IPR051325">
    <property type="entry name" value="Nudix_hydrolase_domain"/>
</dbReference>
<proteinExistence type="inferred from homology"/>
<dbReference type="GO" id="GO:0006167">
    <property type="term" value="P:AMP biosynthetic process"/>
    <property type="evidence" value="ECO:0007669"/>
    <property type="project" value="TreeGrafter"/>
</dbReference>
<feature type="domain" description="Nudix hydrolase" evidence="6">
    <location>
        <begin position="4"/>
        <end position="137"/>
    </location>
</feature>
<dbReference type="GO" id="GO:0004081">
    <property type="term" value="F:bis(5'-nucleosyl)-tetraphosphatase (asymmetrical) activity"/>
    <property type="evidence" value="ECO:0007669"/>
    <property type="project" value="TreeGrafter"/>
</dbReference>
<dbReference type="GO" id="GO:0006754">
    <property type="term" value="P:ATP biosynthetic process"/>
    <property type="evidence" value="ECO:0007669"/>
    <property type="project" value="TreeGrafter"/>
</dbReference>
<dbReference type="PRINTS" id="PR01405">
    <property type="entry name" value="TETRPHPHTASE"/>
</dbReference>
<dbReference type="CDD" id="cd03428">
    <property type="entry name" value="NUDIX_Ap4A_Nudt2"/>
    <property type="match status" value="1"/>
</dbReference>
<protein>
    <recommendedName>
        <fullName evidence="2">Bis(5'-nucleosyl)-tetraphosphatase [asymmetrical]</fullName>
    </recommendedName>
    <alternativeName>
        <fullName evidence="5">Diadenosine 5',5'''-P1,P4-tetraphosphate asymmetrical hydrolase</fullName>
    </alternativeName>
</protein>